<keyword evidence="1" id="KW-0732">Signal</keyword>
<dbReference type="OrthoDB" id="7744610at2"/>
<evidence type="ECO:0000313" key="2">
    <source>
        <dbReference type="EMBL" id="KFE36691.1"/>
    </source>
</evidence>
<sequence length="124" mass="13338">MKTSAIAIILAGVFTAGAAAADDRSACTNVPQAHSHVTSRAHAHCGTPVRKQPIRINCYRGPWRETIWDHPQGSFVDDLVTFGYDYANAEAIATRICKDENLVGDAEAQKTALLRAIAQTPPGH</sequence>
<evidence type="ECO:0000313" key="3">
    <source>
        <dbReference type="Proteomes" id="UP000028607"/>
    </source>
</evidence>
<evidence type="ECO:0008006" key="4">
    <source>
        <dbReference type="Google" id="ProtNLM"/>
    </source>
</evidence>
<keyword evidence="3" id="KW-1185">Reference proteome</keyword>
<evidence type="ECO:0000256" key="1">
    <source>
        <dbReference type="SAM" id="SignalP"/>
    </source>
</evidence>
<organism evidence="2 3">
    <name type="scientific">Thioclava atlantica</name>
    <dbReference type="NCBI Taxonomy" id="1317124"/>
    <lineage>
        <taxon>Bacteria</taxon>
        <taxon>Pseudomonadati</taxon>
        <taxon>Pseudomonadota</taxon>
        <taxon>Alphaproteobacteria</taxon>
        <taxon>Rhodobacterales</taxon>
        <taxon>Paracoccaceae</taxon>
        <taxon>Thioclava</taxon>
    </lineage>
</organism>
<gene>
    <name evidence="2" type="ORF">DW2_00995</name>
</gene>
<feature type="chain" id="PRO_5001797746" description="Secreted protein" evidence="1">
    <location>
        <begin position="21"/>
        <end position="124"/>
    </location>
</feature>
<dbReference type="EMBL" id="AQRC01000001">
    <property type="protein sequence ID" value="KFE36691.1"/>
    <property type="molecule type" value="Genomic_DNA"/>
</dbReference>
<name>A0A085U144_9RHOB</name>
<accession>A0A085U144</accession>
<proteinExistence type="predicted"/>
<reference evidence="3" key="1">
    <citation type="submission" date="2013-04" db="EMBL/GenBank/DDBJ databases">
        <title>Thioclava sp. 13D2W-2 Genome Sequencing.</title>
        <authorList>
            <person name="Lai Q."/>
            <person name="Li G."/>
            <person name="Shao Z."/>
        </authorList>
    </citation>
    <scope>NUCLEOTIDE SEQUENCE [LARGE SCALE GENOMIC DNA]</scope>
    <source>
        <strain evidence="3">13D2W-2</strain>
    </source>
</reference>
<dbReference type="AlphaFoldDB" id="A0A085U144"/>
<dbReference type="Proteomes" id="UP000028607">
    <property type="component" value="Unassembled WGS sequence"/>
</dbReference>
<dbReference type="RefSeq" id="WP_038142619.1">
    <property type="nucleotide sequence ID" value="NZ_AQRC01000001.1"/>
</dbReference>
<feature type="signal peptide" evidence="1">
    <location>
        <begin position="1"/>
        <end position="20"/>
    </location>
</feature>
<dbReference type="PATRIC" id="fig|1317124.6.peg.194"/>
<comment type="caution">
    <text evidence="2">The sequence shown here is derived from an EMBL/GenBank/DDBJ whole genome shotgun (WGS) entry which is preliminary data.</text>
</comment>
<reference evidence="2 3" key="2">
    <citation type="journal article" date="2015" name="Antonie Van Leeuwenhoek">
        <title>Thioclava indica sp. nov., isolated from surface seawater of the Indian Ocean.</title>
        <authorList>
            <person name="Liu Y."/>
            <person name="Lai Q."/>
            <person name="Du J."/>
            <person name="Xu H."/>
            <person name="Jiang L."/>
            <person name="Shao Z."/>
        </authorList>
    </citation>
    <scope>NUCLEOTIDE SEQUENCE [LARGE SCALE GENOMIC DNA]</scope>
    <source>
        <strain evidence="2 3">13D2W-2</strain>
    </source>
</reference>
<protein>
    <recommendedName>
        <fullName evidence="4">Secreted protein</fullName>
    </recommendedName>
</protein>
<dbReference type="eggNOG" id="ENOG50331TW">
    <property type="taxonomic scope" value="Bacteria"/>
</dbReference>